<evidence type="ECO:0000313" key="1">
    <source>
        <dbReference type="EMBL" id="MBX42346.1"/>
    </source>
</evidence>
<accession>A0A2P2NIN3</accession>
<protein>
    <submittedName>
        <fullName evidence="1">Uncharacterized protein</fullName>
    </submittedName>
</protein>
<dbReference type="AlphaFoldDB" id="A0A2P2NIN3"/>
<reference evidence="1" key="1">
    <citation type="submission" date="2018-02" db="EMBL/GenBank/DDBJ databases">
        <title>Rhizophora mucronata_Transcriptome.</title>
        <authorList>
            <person name="Meera S.P."/>
            <person name="Sreeshan A."/>
            <person name="Augustine A."/>
        </authorList>
    </citation>
    <scope>NUCLEOTIDE SEQUENCE</scope>
    <source>
        <tissue evidence="1">Leaf</tissue>
    </source>
</reference>
<sequence length="47" mass="5231">MNPTFIPVLLSLPSQKPDKDWCKLGNYQAMLTYAGCNVGIPCQVFDL</sequence>
<organism evidence="1">
    <name type="scientific">Rhizophora mucronata</name>
    <name type="common">Asiatic mangrove</name>
    <dbReference type="NCBI Taxonomy" id="61149"/>
    <lineage>
        <taxon>Eukaryota</taxon>
        <taxon>Viridiplantae</taxon>
        <taxon>Streptophyta</taxon>
        <taxon>Embryophyta</taxon>
        <taxon>Tracheophyta</taxon>
        <taxon>Spermatophyta</taxon>
        <taxon>Magnoliopsida</taxon>
        <taxon>eudicotyledons</taxon>
        <taxon>Gunneridae</taxon>
        <taxon>Pentapetalae</taxon>
        <taxon>rosids</taxon>
        <taxon>fabids</taxon>
        <taxon>Malpighiales</taxon>
        <taxon>Rhizophoraceae</taxon>
        <taxon>Rhizophora</taxon>
    </lineage>
</organism>
<dbReference type="EMBL" id="GGEC01061862">
    <property type="protein sequence ID" value="MBX42346.1"/>
    <property type="molecule type" value="Transcribed_RNA"/>
</dbReference>
<proteinExistence type="predicted"/>
<name>A0A2P2NIN3_RHIMU</name>